<gene>
    <name evidence="2" type="ORF">GCM10009560_62160</name>
</gene>
<organism evidence="2 3">
    <name type="scientific">Nonomuraea longicatena</name>
    <dbReference type="NCBI Taxonomy" id="83682"/>
    <lineage>
        <taxon>Bacteria</taxon>
        <taxon>Bacillati</taxon>
        <taxon>Actinomycetota</taxon>
        <taxon>Actinomycetes</taxon>
        <taxon>Streptosporangiales</taxon>
        <taxon>Streptosporangiaceae</taxon>
        <taxon>Nonomuraea</taxon>
    </lineage>
</organism>
<evidence type="ECO:0000259" key="1">
    <source>
        <dbReference type="Pfam" id="PF21806"/>
    </source>
</evidence>
<comment type="caution">
    <text evidence="2">The sequence shown here is derived from an EMBL/GenBank/DDBJ whole genome shotgun (WGS) entry which is preliminary data.</text>
</comment>
<reference evidence="2 3" key="1">
    <citation type="journal article" date="2019" name="Int. J. Syst. Evol. Microbiol.">
        <title>The Global Catalogue of Microorganisms (GCM) 10K type strain sequencing project: providing services to taxonomists for standard genome sequencing and annotation.</title>
        <authorList>
            <consortium name="The Broad Institute Genomics Platform"/>
            <consortium name="The Broad Institute Genome Sequencing Center for Infectious Disease"/>
            <person name="Wu L."/>
            <person name="Ma J."/>
        </authorList>
    </citation>
    <scope>NUCLEOTIDE SEQUENCE [LARGE SCALE GENOMIC DNA]</scope>
    <source>
        <strain evidence="2 3">JCM 11136</strain>
    </source>
</reference>
<evidence type="ECO:0000313" key="2">
    <source>
        <dbReference type="EMBL" id="GAA0946437.1"/>
    </source>
</evidence>
<dbReference type="Pfam" id="PF21806">
    <property type="entry name" value="DUF6879"/>
    <property type="match status" value="1"/>
</dbReference>
<accession>A0ABN1QRZ0</accession>
<feature type="domain" description="DUF6879" evidence="1">
    <location>
        <begin position="7"/>
        <end position="173"/>
    </location>
</feature>
<proteinExistence type="predicted"/>
<dbReference type="Proteomes" id="UP001501578">
    <property type="component" value="Unassembled WGS sequence"/>
</dbReference>
<sequence>MEELTRDDWIAMFRDTQDAAVHLELRDVYSVPEEEQQIIQWRAGEYDPASDERDREWWLDLMRETTSRGVRVRRARIVSEPVTEYIRYEYAGTPFNIRAGEEVRWLPRRQASRLTLPGNDFWLFDKSMVVFNHFTGDGEWASTETTRDSDAISLCLAAFEAVWAVGIPHGEYKPG</sequence>
<name>A0ABN1QRZ0_9ACTN</name>
<dbReference type="InterPro" id="IPR049244">
    <property type="entry name" value="DUF6879"/>
</dbReference>
<dbReference type="RefSeq" id="WP_343953707.1">
    <property type="nucleotide sequence ID" value="NZ_BAAAHQ010000040.1"/>
</dbReference>
<protein>
    <recommendedName>
        <fullName evidence="1">DUF6879 domain-containing protein</fullName>
    </recommendedName>
</protein>
<evidence type="ECO:0000313" key="3">
    <source>
        <dbReference type="Proteomes" id="UP001501578"/>
    </source>
</evidence>
<dbReference type="EMBL" id="BAAAHQ010000040">
    <property type="protein sequence ID" value="GAA0946437.1"/>
    <property type="molecule type" value="Genomic_DNA"/>
</dbReference>
<keyword evidence="3" id="KW-1185">Reference proteome</keyword>